<evidence type="ECO:0000313" key="1">
    <source>
        <dbReference type="EMBL" id="GIZ00933.1"/>
    </source>
</evidence>
<evidence type="ECO:0000313" key="2">
    <source>
        <dbReference type="Proteomes" id="UP001054945"/>
    </source>
</evidence>
<proteinExistence type="predicted"/>
<protein>
    <submittedName>
        <fullName evidence="1">Uncharacterized protein</fullName>
    </submittedName>
</protein>
<dbReference type="Proteomes" id="UP001054945">
    <property type="component" value="Unassembled WGS sequence"/>
</dbReference>
<dbReference type="AlphaFoldDB" id="A0AAV4Y1D6"/>
<dbReference type="EMBL" id="BPLR01018602">
    <property type="protein sequence ID" value="GIZ00933.1"/>
    <property type="molecule type" value="Genomic_DNA"/>
</dbReference>
<gene>
    <name evidence="1" type="ORF">CEXT_140491</name>
</gene>
<name>A0AAV4Y1D6_CAEEX</name>
<accession>A0AAV4Y1D6</accession>
<keyword evidence="2" id="KW-1185">Reference proteome</keyword>
<comment type="caution">
    <text evidence="1">The sequence shown here is derived from an EMBL/GenBank/DDBJ whole genome shotgun (WGS) entry which is preliminary data.</text>
</comment>
<organism evidence="1 2">
    <name type="scientific">Caerostris extrusa</name>
    <name type="common">Bark spider</name>
    <name type="synonym">Caerostris bankana</name>
    <dbReference type="NCBI Taxonomy" id="172846"/>
    <lineage>
        <taxon>Eukaryota</taxon>
        <taxon>Metazoa</taxon>
        <taxon>Ecdysozoa</taxon>
        <taxon>Arthropoda</taxon>
        <taxon>Chelicerata</taxon>
        <taxon>Arachnida</taxon>
        <taxon>Araneae</taxon>
        <taxon>Araneomorphae</taxon>
        <taxon>Entelegynae</taxon>
        <taxon>Araneoidea</taxon>
        <taxon>Araneidae</taxon>
        <taxon>Caerostris</taxon>
    </lineage>
</organism>
<reference evidence="1 2" key="1">
    <citation type="submission" date="2021-06" db="EMBL/GenBank/DDBJ databases">
        <title>Caerostris extrusa draft genome.</title>
        <authorList>
            <person name="Kono N."/>
            <person name="Arakawa K."/>
        </authorList>
    </citation>
    <scope>NUCLEOTIDE SEQUENCE [LARGE SCALE GENOMIC DNA]</scope>
</reference>
<sequence length="75" mass="8537">MVLLGEKRDLSNLRVTPASIGQNELLTTVGNNSSILTLRILKKGRKKENHPCLSCYLCFQGRQREIGEFLGRHRK</sequence>